<dbReference type="RefSeq" id="WP_243479068.1">
    <property type="nucleotide sequence ID" value="NZ_CP063982.1"/>
</dbReference>
<reference evidence="2 3" key="1">
    <citation type="submission" date="2020-11" db="EMBL/GenBank/DDBJ databases">
        <title>Algicoccus daihaiensis sp.nov., isolated from Daihai Lake in Inner Mongolia.</title>
        <authorList>
            <person name="Kai J."/>
        </authorList>
    </citation>
    <scope>NUCLEOTIDE SEQUENCE [LARGE SCALE GENOMIC DNA]</scope>
    <source>
        <strain evidence="3">f23</strain>
    </source>
</reference>
<dbReference type="Proteomes" id="UP000831607">
    <property type="component" value="Chromosome"/>
</dbReference>
<keyword evidence="1" id="KW-1133">Transmembrane helix</keyword>
<name>A0ABY4AMQ1_9BURK</name>
<dbReference type="Gene3D" id="2.60.450.10">
    <property type="entry name" value="Lipopolysaccharide (LPS) transport protein A like domain"/>
    <property type="match status" value="1"/>
</dbReference>
<organism evidence="2 3">
    <name type="scientific">Orrella daihaiensis</name>
    <dbReference type="NCBI Taxonomy" id="2782176"/>
    <lineage>
        <taxon>Bacteria</taxon>
        <taxon>Pseudomonadati</taxon>
        <taxon>Pseudomonadota</taxon>
        <taxon>Betaproteobacteria</taxon>
        <taxon>Burkholderiales</taxon>
        <taxon>Alcaligenaceae</taxon>
        <taxon>Orrella</taxon>
    </lineage>
</organism>
<dbReference type="InterPro" id="IPR026265">
    <property type="entry name" value="LptC"/>
</dbReference>
<evidence type="ECO:0000256" key="1">
    <source>
        <dbReference type="SAM" id="Phobius"/>
    </source>
</evidence>
<dbReference type="InterPro" id="IPR010664">
    <property type="entry name" value="LipoPS_assembly_LptC-rel"/>
</dbReference>
<evidence type="ECO:0000313" key="3">
    <source>
        <dbReference type="Proteomes" id="UP000831607"/>
    </source>
</evidence>
<dbReference type="EMBL" id="CP063982">
    <property type="protein sequence ID" value="UOD50660.1"/>
    <property type="molecule type" value="Genomic_DNA"/>
</dbReference>
<proteinExistence type="predicted"/>
<protein>
    <submittedName>
        <fullName evidence="2">LPS export ABC transporter periplasmic protein LptC</fullName>
    </submittedName>
</protein>
<gene>
    <name evidence="2" type="primary">lptC</name>
    <name evidence="2" type="ORF">DHf2319_01620</name>
</gene>
<dbReference type="Pfam" id="PF06835">
    <property type="entry name" value="LptC"/>
    <property type="match status" value="1"/>
</dbReference>
<keyword evidence="1" id="KW-0812">Transmembrane</keyword>
<keyword evidence="1" id="KW-0472">Membrane</keyword>
<dbReference type="NCBIfam" id="TIGR04409">
    <property type="entry name" value="LptC_YrbK"/>
    <property type="match status" value="1"/>
</dbReference>
<sequence>MRDRFPTIASVVILAGLVIGTWFAAEHTQRAVTLDAPAKQTHEPDSWGKVMLMLRTDENGVPISRIEGDYMEHFPDDDSYDIRYPRAMSIKPGQPTLVGTSKLATVLDDGNRIIMKQDALVMRLASDTTEPLNVSSNEITLLINEDVAYTDLPATAVRNRSTLKGVGMRYDNKTGELKVFDSTDVEIAPRARQAQPPATEKKP</sequence>
<evidence type="ECO:0000313" key="2">
    <source>
        <dbReference type="EMBL" id="UOD50660.1"/>
    </source>
</evidence>
<accession>A0ABY4AMQ1</accession>
<feature type="transmembrane region" description="Helical" evidence="1">
    <location>
        <begin position="7"/>
        <end position="25"/>
    </location>
</feature>
<keyword evidence="3" id="KW-1185">Reference proteome</keyword>